<dbReference type="STRING" id="1202724.AM493_02550"/>
<evidence type="ECO:0000313" key="2">
    <source>
        <dbReference type="Proteomes" id="UP000037755"/>
    </source>
</evidence>
<name>A0A0M8MG36_9FLAO</name>
<keyword evidence="2" id="KW-1185">Reference proteome</keyword>
<reference evidence="1 2" key="1">
    <citation type="submission" date="2015-08" db="EMBL/GenBank/DDBJ databases">
        <title>Whole genome sequence of Flavobacterium akiainvivens IK-1T, from decaying Wikstroemia oahuensis, an endemic Hawaiian shrub.</title>
        <authorList>
            <person name="Wan X."/>
            <person name="Hou S."/>
            <person name="Saito J."/>
            <person name="Donachie S."/>
        </authorList>
    </citation>
    <scope>NUCLEOTIDE SEQUENCE [LARGE SCALE GENOMIC DNA]</scope>
    <source>
        <strain evidence="1 2">IK-1</strain>
    </source>
</reference>
<gene>
    <name evidence="1" type="ORF">AM493_02550</name>
</gene>
<dbReference type="InterPro" id="IPR027417">
    <property type="entry name" value="P-loop_NTPase"/>
</dbReference>
<organism evidence="1 2">
    <name type="scientific">Flavobacterium akiainvivens</name>
    <dbReference type="NCBI Taxonomy" id="1202724"/>
    <lineage>
        <taxon>Bacteria</taxon>
        <taxon>Pseudomonadati</taxon>
        <taxon>Bacteroidota</taxon>
        <taxon>Flavobacteriia</taxon>
        <taxon>Flavobacteriales</taxon>
        <taxon>Flavobacteriaceae</taxon>
        <taxon>Flavobacterium</taxon>
    </lineage>
</organism>
<dbReference type="AlphaFoldDB" id="A0A0M8MG36"/>
<accession>A0A0M8MG36</accession>
<protein>
    <recommendedName>
        <fullName evidence="3">G domain-containing protein</fullName>
    </recommendedName>
</protein>
<comment type="caution">
    <text evidence="1">The sequence shown here is derived from an EMBL/GenBank/DDBJ whole genome shotgun (WGS) entry which is preliminary data.</text>
</comment>
<evidence type="ECO:0008006" key="3">
    <source>
        <dbReference type="Google" id="ProtNLM"/>
    </source>
</evidence>
<proteinExistence type="predicted"/>
<dbReference type="SUPFAM" id="SSF52540">
    <property type="entry name" value="P-loop containing nucleoside triphosphate hydrolases"/>
    <property type="match status" value="1"/>
</dbReference>
<evidence type="ECO:0000313" key="1">
    <source>
        <dbReference type="EMBL" id="KOS05037.1"/>
    </source>
</evidence>
<dbReference type="PATRIC" id="fig|1202724.3.peg.522"/>
<dbReference type="Proteomes" id="UP000037755">
    <property type="component" value="Unassembled WGS sequence"/>
</dbReference>
<dbReference type="EMBL" id="LIYD01000005">
    <property type="protein sequence ID" value="KOS05037.1"/>
    <property type="molecule type" value="Genomic_DNA"/>
</dbReference>
<sequence>MDNKRKIIFLYVGHSNFGKSSTLKYFTKNNSKVKTADLFGRTFKVRKMSNNDNVPSYILYVKDLEKSSHPYFISAFSPDEKKTQDIF</sequence>